<dbReference type="Pfam" id="PF03446">
    <property type="entry name" value="NAD_binding_2"/>
    <property type="match status" value="1"/>
</dbReference>
<dbReference type="InterPro" id="IPR006115">
    <property type="entry name" value="6PGDH_NADP-bd"/>
</dbReference>
<dbReference type="GO" id="GO:0051287">
    <property type="term" value="F:NAD binding"/>
    <property type="evidence" value="ECO:0007669"/>
    <property type="project" value="InterPro"/>
</dbReference>
<dbReference type="Pfam" id="PF14833">
    <property type="entry name" value="NAD_binding_11"/>
    <property type="match status" value="1"/>
</dbReference>
<dbReference type="SUPFAM" id="SSF51735">
    <property type="entry name" value="NAD(P)-binding Rossmann-fold domains"/>
    <property type="match status" value="1"/>
</dbReference>
<dbReference type="PANTHER" id="PTHR22981:SF7">
    <property type="entry name" value="3-HYDROXYISOBUTYRATE DEHYDROGENASE, MITOCHONDRIAL"/>
    <property type="match status" value="1"/>
</dbReference>
<name>A0A1C1CF39_9EURO</name>
<dbReference type="OrthoDB" id="21615at2759"/>
<feature type="domain" description="6-phosphogluconate dehydrogenase NADP-binding" evidence="9">
    <location>
        <begin position="18"/>
        <end position="190"/>
    </location>
</feature>
<evidence type="ECO:0000256" key="1">
    <source>
        <dbReference type="ARBA" id="ARBA00005109"/>
    </source>
</evidence>
<dbReference type="InterPro" id="IPR029154">
    <property type="entry name" value="HIBADH-like_NADP-bd"/>
</dbReference>
<comment type="caution">
    <text evidence="11">The sequence shown here is derived from an EMBL/GenBank/DDBJ whole genome shotgun (WGS) entry which is preliminary data.</text>
</comment>
<dbReference type="GO" id="GO:0006574">
    <property type="term" value="P:L-valine catabolic process"/>
    <property type="evidence" value="ECO:0007669"/>
    <property type="project" value="TreeGrafter"/>
</dbReference>
<proteinExistence type="inferred from homology"/>
<dbReference type="PIRSF" id="PIRSF000103">
    <property type="entry name" value="HIBADH"/>
    <property type="match status" value="1"/>
</dbReference>
<dbReference type="InterPro" id="IPR013328">
    <property type="entry name" value="6PGD_dom2"/>
</dbReference>
<evidence type="ECO:0000259" key="10">
    <source>
        <dbReference type="Pfam" id="PF14833"/>
    </source>
</evidence>
<keyword evidence="12" id="KW-1185">Reference proteome</keyword>
<comment type="pathway">
    <text evidence="1">Amino-acid degradation; L-valine degradation.</text>
</comment>
<evidence type="ECO:0000256" key="2">
    <source>
        <dbReference type="ARBA" id="ARBA00006013"/>
    </source>
</evidence>
<dbReference type="AlphaFoldDB" id="A0A1C1CF39"/>
<dbReference type="InterPro" id="IPR036291">
    <property type="entry name" value="NAD(P)-bd_dom_sf"/>
</dbReference>
<organism evidence="11 12">
    <name type="scientific">Cladophialophora carrionii</name>
    <dbReference type="NCBI Taxonomy" id="86049"/>
    <lineage>
        <taxon>Eukaryota</taxon>
        <taxon>Fungi</taxon>
        <taxon>Dikarya</taxon>
        <taxon>Ascomycota</taxon>
        <taxon>Pezizomycotina</taxon>
        <taxon>Eurotiomycetes</taxon>
        <taxon>Chaetothyriomycetidae</taxon>
        <taxon>Chaetothyriales</taxon>
        <taxon>Herpotrichiellaceae</taxon>
        <taxon>Cladophialophora</taxon>
    </lineage>
</organism>
<dbReference type="Gene3D" id="1.10.1040.10">
    <property type="entry name" value="N-(1-d-carboxylethyl)-l-norvaline Dehydrogenase, domain 2"/>
    <property type="match status" value="1"/>
</dbReference>
<feature type="active site" evidence="8">
    <location>
        <position position="202"/>
    </location>
</feature>
<evidence type="ECO:0000256" key="4">
    <source>
        <dbReference type="ARBA" id="ARBA00022456"/>
    </source>
</evidence>
<dbReference type="SUPFAM" id="SSF48179">
    <property type="entry name" value="6-phosphogluconate dehydrogenase C-terminal domain-like"/>
    <property type="match status" value="1"/>
</dbReference>
<gene>
    <name evidence="11" type="ORF">CLCR_02467</name>
</gene>
<keyword evidence="6" id="KW-0520">NAD</keyword>
<dbReference type="GO" id="GO:0050661">
    <property type="term" value="F:NADP binding"/>
    <property type="evidence" value="ECO:0007669"/>
    <property type="project" value="InterPro"/>
</dbReference>
<evidence type="ECO:0000256" key="8">
    <source>
        <dbReference type="PIRSR" id="PIRSR000103-1"/>
    </source>
</evidence>
<feature type="domain" description="3-hydroxyisobutyrate dehydrogenase-like NAD-binding" evidence="10">
    <location>
        <begin position="196"/>
        <end position="310"/>
    </location>
</feature>
<keyword evidence="5" id="KW-0560">Oxidoreductase</keyword>
<evidence type="ECO:0000256" key="7">
    <source>
        <dbReference type="ARBA" id="ARBA00049197"/>
    </source>
</evidence>
<dbReference type="VEuPathDB" id="FungiDB:G647_02334"/>
<dbReference type="STRING" id="86049.A0A1C1CF39"/>
<evidence type="ECO:0000259" key="9">
    <source>
        <dbReference type="Pfam" id="PF03446"/>
    </source>
</evidence>
<reference evidence="12" key="1">
    <citation type="submission" date="2015-07" db="EMBL/GenBank/DDBJ databases">
        <authorList>
            <person name="Teixeira M.M."/>
            <person name="Souza R.C."/>
            <person name="Almeida L.G."/>
            <person name="Vicente V.A."/>
            <person name="de Hoog S."/>
            <person name="Bocca A.L."/>
            <person name="de Almeida S.R."/>
            <person name="Vasconcelos A.T."/>
            <person name="Felipe M.S."/>
        </authorList>
    </citation>
    <scope>NUCLEOTIDE SEQUENCE [LARGE SCALE GENOMIC DNA]</scope>
    <source>
        <strain evidence="12">KSF</strain>
    </source>
</reference>
<sequence length="335" mass="35790">MGDKTAPAPYRLPENPTYGFVGIGVMGYGMAMNLRAKIPQTAGFVLCEINEARREQFIQECNLPVEVAHSPKEVAEKADIIITMLPRAPHVHEAFTNPETGFLSGVSPAAADTAPKLFLECSSIEVSTSTTLARQIHSQNLGVFVDAPVSGGPQGSNAGTLTFMVGTPSEDMFNVVKPILAMMGKEDNIYQCGGLGAGLATKQLNNYLGYVGYLGLCEVMNAGLLYGLDPKILSNVINASSGMNWNSLHHNPVKGVNPSASSARDFKGGFTTELAGGVIDDAVSLMDSVGAETVLAERVKKVFDEARKNEKCKGMEARSVWRLFAEDGGRDVRDL</sequence>
<keyword evidence="4" id="KW-0101">Branched-chain amino acid catabolism</keyword>
<evidence type="ECO:0000256" key="6">
    <source>
        <dbReference type="ARBA" id="ARBA00023027"/>
    </source>
</evidence>
<evidence type="ECO:0000256" key="3">
    <source>
        <dbReference type="ARBA" id="ARBA00012991"/>
    </source>
</evidence>
<comment type="catalytic activity">
    <reaction evidence="7">
        <text>3-hydroxy-2-methylpropanoate + NAD(+) = 2-methyl-3-oxopropanoate + NADH + H(+)</text>
        <dbReference type="Rhea" id="RHEA:17681"/>
        <dbReference type="ChEBI" id="CHEBI:11805"/>
        <dbReference type="ChEBI" id="CHEBI:15378"/>
        <dbReference type="ChEBI" id="CHEBI:57540"/>
        <dbReference type="ChEBI" id="CHEBI:57700"/>
        <dbReference type="ChEBI" id="CHEBI:57945"/>
        <dbReference type="EC" id="1.1.1.31"/>
    </reaction>
</comment>
<evidence type="ECO:0000313" key="12">
    <source>
        <dbReference type="Proteomes" id="UP000094526"/>
    </source>
</evidence>
<dbReference type="InterPro" id="IPR015815">
    <property type="entry name" value="HIBADH-related"/>
</dbReference>
<dbReference type="InterPro" id="IPR008927">
    <property type="entry name" value="6-PGluconate_DH-like_C_sf"/>
</dbReference>
<evidence type="ECO:0000313" key="11">
    <source>
        <dbReference type="EMBL" id="OCT47088.1"/>
    </source>
</evidence>
<dbReference type="EMBL" id="LGRB01000014">
    <property type="protein sequence ID" value="OCT47088.1"/>
    <property type="molecule type" value="Genomic_DNA"/>
</dbReference>
<comment type="similarity">
    <text evidence="2">Belongs to the HIBADH-related family. 3-hydroxyisobutyrate dehydrogenase subfamily.</text>
</comment>
<accession>A0A1C1CF39</accession>
<dbReference type="PANTHER" id="PTHR22981">
    <property type="entry name" value="3-HYDROXYISOBUTYRATE DEHYDROGENASE-RELATED"/>
    <property type="match status" value="1"/>
</dbReference>
<dbReference type="VEuPathDB" id="FungiDB:CLCR_02467"/>
<dbReference type="EC" id="1.1.1.31" evidence="3"/>
<protein>
    <recommendedName>
        <fullName evidence="3">3-hydroxyisobutyrate dehydrogenase</fullName>
        <ecNumber evidence="3">1.1.1.31</ecNumber>
    </recommendedName>
</protein>
<evidence type="ECO:0000256" key="5">
    <source>
        <dbReference type="ARBA" id="ARBA00023002"/>
    </source>
</evidence>
<dbReference type="GO" id="GO:0005739">
    <property type="term" value="C:mitochondrion"/>
    <property type="evidence" value="ECO:0007669"/>
    <property type="project" value="TreeGrafter"/>
</dbReference>
<dbReference type="GO" id="GO:0008442">
    <property type="term" value="F:3-hydroxyisobutyrate dehydrogenase activity"/>
    <property type="evidence" value="ECO:0007669"/>
    <property type="project" value="UniProtKB-EC"/>
</dbReference>
<dbReference type="eggNOG" id="KOG0409">
    <property type="taxonomic scope" value="Eukaryota"/>
</dbReference>
<dbReference type="Gene3D" id="3.40.50.720">
    <property type="entry name" value="NAD(P)-binding Rossmann-like Domain"/>
    <property type="match status" value="1"/>
</dbReference>
<dbReference type="Proteomes" id="UP000094526">
    <property type="component" value="Unassembled WGS sequence"/>
</dbReference>